<accession>A0A1I0AVI3</accession>
<evidence type="ECO:0000313" key="3">
    <source>
        <dbReference type="Proteomes" id="UP000199800"/>
    </source>
</evidence>
<proteinExistence type="predicted"/>
<protein>
    <submittedName>
        <fullName evidence="2">Uncharacterized protein</fullName>
    </submittedName>
</protein>
<name>A0A1I0AVI3_9FIRM</name>
<dbReference type="RefSeq" id="WP_092477253.1">
    <property type="nucleotide sequence ID" value="NZ_FOHN01000006.1"/>
</dbReference>
<sequence length="207" mass="23833">MKKAAIYAISFLSLCVLLTTCYFVSYRYALHKFERNGTKEDTVKAQSDTGVRNVSSSQSSAVLPDASYVEQVYDMATDKLKEKNENIPNDFVGLTREQIITRLNVYMQNKSLEEYNKGLVSWTLESFSPSKVVVKKTYNSQGILYKYYMVLEDDQVVVYYSDKKTVYDNETGLDAGSLLEDEKRELMYGIWIKDEDELYSVLESYTS</sequence>
<dbReference type="AlphaFoldDB" id="A0A1I0AVI3"/>
<gene>
    <name evidence="2" type="ORF">SAMN04487772_10658</name>
</gene>
<evidence type="ECO:0000313" key="2">
    <source>
        <dbReference type="EMBL" id="SES98420.1"/>
    </source>
</evidence>
<feature type="transmembrane region" description="Helical" evidence="1">
    <location>
        <begin position="6"/>
        <end position="25"/>
    </location>
</feature>
<reference evidence="2 3" key="1">
    <citation type="submission" date="2016-10" db="EMBL/GenBank/DDBJ databases">
        <authorList>
            <person name="de Groot N.N."/>
        </authorList>
    </citation>
    <scope>NUCLEOTIDE SEQUENCE [LARGE SCALE GENOMIC DNA]</scope>
    <source>
        <strain evidence="2 3">DSM 1801</strain>
    </source>
</reference>
<keyword evidence="1" id="KW-1133">Transmembrane helix</keyword>
<keyword evidence="3" id="KW-1185">Reference proteome</keyword>
<keyword evidence="1" id="KW-0472">Membrane</keyword>
<dbReference type="STRING" id="29364.SAMN04487772_10658"/>
<dbReference type="EMBL" id="FOHN01000006">
    <property type="protein sequence ID" value="SES98420.1"/>
    <property type="molecule type" value="Genomic_DNA"/>
</dbReference>
<keyword evidence="1" id="KW-0812">Transmembrane</keyword>
<organism evidence="2 3">
    <name type="scientific">[Clostridium] polysaccharolyticum</name>
    <dbReference type="NCBI Taxonomy" id="29364"/>
    <lineage>
        <taxon>Bacteria</taxon>
        <taxon>Bacillati</taxon>
        <taxon>Bacillota</taxon>
        <taxon>Clostridia</taxon>
        <taxon>Lachnospirales</taxon>
        <taxon>Lachnospiraceae</taxon>
    </lineage>
</organism>
<dbReference type="Proteomes" id="UP000199800">
    <property type="component" value="Unassembled WGS sequence"/>
</dbReference>
<evidence type="ECO:0000256" key="1">
    <source>
        <dbReference type="SAM" id="Phobius"/>
    </source>
</evidence>